<dbReference type="Proteomes" id="UP000324222">
    <property type="component" value="Unassembled WGS sequence"/>
</dbReference>
<evidence type="ECO:0000313" key="1">
    <source>
        <dbReference type="EMBL" id="MPC31784.1"/>
    </source>
</evidence>
<protein>
    <submittedName>
        <fullName evidence="1">Uncharacterized protein</fullName>
    </submittedName>
</protein>
<accession>A0A5B7EGW5</accession>
<gene>
    <name evidence="1" type="ORF">E2C01_025080</name>
</gene>
<keyword evidence="2" id="KW-1185">Reference proteome</keyword>
<sequence>MFAVHARLMFLRQYKTLMLHCHILLPLPPPPPLLPPSPFPPSPDAQCMRDLVAASLRHSAAAVAVSE</sequence>
<name>A0A5B7EGW5_PORTR</name>
<dbReference type="AlphaFoldDB" id="A0A5B7EGW5"/>
<organism evidence="1 2">
    <name type="scientific">Portunus trituberculatus</name>
    <name type="common">Swimming crab</name>
    <name type="synonym">Neptunus trituberculatus</name>
    <dbReference type="NCBI Taxonomy" id="210409"/>
    <lineage>
        <taxon>Eukaryota</taxon>
        <taxon>Metazoa</taxon>
        <taxon>Ecdysozoa</taxon>
        <taxon>Arthropoda</taxon>
        <taxon>Crustacea</taxon>
        <taxon>Multicrustacea</taxon>
        <taxon>Malacostraca</taxon>
        <taxon>Eumalacostraca</taxon>
        <taxon>Eucarida</taxon>
        <taxon>Decapoda</taxon>
        <taxon>Pleocyemata</taxon>
        <taxon>Brachyura</taxon>
        <taxon>Eubrachyura</taxon>
        <taxon>Portunoidea</taxon>
        <taxon>Portunidae</taxon>
        <taxon>Portuninae</taxon>
        <taxon>Portunus</taxon>
    </lineage>
</organism>
<proteinExistence type="predicted"/>
<evidence type="ECO:0000313" key="2">
    <source>
        <dbReference type="Proteomes" id="UP000324222"/>
    </source>
</evidence>
<comment type="caution">
    <text evidence="1">The sequence shown here is derived from an EMBL/GenBank/DDBJ whole genome shotgun (WGS) entry which is preliminary data.</text>
</comment>
<reference evidence="1 2" key="1">
    <citation type="submission" date="2019-05" db="EMBL/GenBank/DDBJ databases">
        <title>Another draft genome of Portunus trituberculatus and its Hox gene families provides insights of decapod evolution.</title>
        <authorList>
            <person name="Jeong J.-H."/>
            <person name="Song I."/>
            <person name="Kim S."/>
            <person name="Choi T."/>
            <person name="Kim D."/>
            <person name="Ryu S."/>
            <person name="Kim W."/>
        </authorList>
    </citation>
    <scope>NUCLEOTIDE SEQUENCE [LARGE SCALE GENOMIC DNA]</scope>
    <source>
        <tissue evidence="1">Muscle</tissue>
    </source>
</reference>
<dbReference type="EMBL" id="VSRR010002504">
    <property type="protein sequence ID" value="MPC31784.1"/>
    <property type="molecule type" value="Genomic_DNA"/>
</dbReference>